<dbReference type="PANTHER" id="PTHR11261:SF3">
    <property type="entry name" value="RETINOL-BINDING PROTEIN 3"/>
    <property type="match status" value="1"/>
</dbReference>
<dbReference type="Pfam" id="PF14684">
    <property type="entry name" value="Tricorn_C1"/>
    <property type="match status" value="1"/>
</dbReference>
<reference evidence="2" key="1">
    <citation type="submission" date="2021-10" db="EMBL/GenBank/DDBJ databases">
        <authorList>
            <person name="Dean J.D."/>
            <person name="Kim M.K."/>
            <person name="Newey C.N."/>
            <person name="Stoker T.S."/>
            <person name="Thompson D.W."/>
            <person name="Grose J.H."/>
        </authorList>
    </citation>
    <scope>NUCLEOTIDE SEQUENCE</scope>
    <source>
        <strain evidence="2">BT635</strain>
    </source>
</reference>
<dbReference type="PANTHER" id="PTHR11261">
    <property type="entry name" value="INTERPHOTORECEPTOR RETINOID-BINDING PROTEIN"/>
    <property type="match status" value="1"/>
</dbReference>
<evidence type="ECO:0000313" key="3">
    <source>
        <dbReference type="Proteomes" id="UP001165297"/>
    </source>
</evidence>
<comment type="caution">
    <text evidence="2">The sequence shown here is derived from an EMBL/GenBank/DDBJ whole genome shotgun (WGS) entry which is preliminary data.</text>
</comment>
<dbReference type="SMART" id="SM00245">
    <property type="entry name" value="TSPc"/>
    <property type="match status" value="1"/>
</dbReference>
<dbReference type="EMBL" id="JAJADQ010000009">
    <property type="protein sequence ID" value="MCB2379274.1"/>
    <property type="molecule type" value="Genomic_DNA"/>
</dbReference>
<protein>
    <submittedName>
        <fullName evidence="2">S41 family peptidase</fullName>
    </submittedName>
</protein>
<sequence>MKLPRIPLLTPLLLGLLFLITAGSTLVPPRLSRPEKDFEKFWQTYKDHYAFFALHHVDWEQTYATFRPTITARTTPAELQATLARMVEPLRDGHITIARGDKILYKGTSQRHSYKTDFREVQETYWQTAYQNLQAAGFEPVRGLGSQVGKFQVLYLSKSSGNVGYLRLSRCFAELSGVMGSTRQEQQDQQRLLGLFDAALRELSACRALIVDLRGNGGGHSGKEMASRLSVGRHLTHFTAERRPGGYEQFTPLAPYYLTPNPGLNYQQPVVLLTNDGTASSAEEFVLALYRQPHVTTIGDNTAGMLSDMYPAQLSGKVTFTLSHQRYYSPDSVLLEGRGVPVRLPVAYPRQALDQRHDPVLARALAVIR</sequence>
<dbReference type="InterPro" id="IPR028204">
    <property type="entry name" value="Tricorn_C1"/>
</dbReference>
<evidence type="ECO:0000313" key="2">
    <source>
        <dbReference type="EMBL" id="MCB2379274.1"/>
    </source>
</evidence>
<gene>
    <name evidence="2" type="ORF">LGH70_16880</name>
</gene>
<dbReference type="Gene3D" id="3.30.750.44">
    <property type="match status" value="1"/>
</dbReference>
<evidence type="ECO:0000259" key="1">
    <source>
        <dbReference type="SMART" id="SM00245"/>
    </source>
</evidence>
<dbReference type="RefSeq" id="WP_226187953.1">
    <property type="nucleotide sequence ID" value="NZ_JAJADQ010000009.1"/>
</dbReference>
<dbReference type="InterPro" id="IPR029045">
    <property type="entry name" value="ClpP/crotonase-like_dom_sf"/>
</dbReference>
<dbReference type="Pfam" id="PF03572">
    <property type="entry name" value="Peptidase_S41"/>
    <property type="match status" value="1"/>
</dbReference>
<accession>A0ABS8AGR2</accession>
<dbReference type="CDD" id="cd07563">
    <property type="entry name" value="Peptidase_S41_IRBP"/>
    <property type="match status" value="1"/>
</dbReference>
<name>A0ABS8AGR2_9BACT</name>
<proteinExistence type="predicted"/>
<dbReference type="InterPro" id="IPR005151">
    <property type="entry name" value="Tail-specific_protease"/>
</dbReference>
<dbReference type="SUPFAM" id="SSF52096">
    <property type="entry name" value="ClpP/crotonase"/>
    <property type="match status" value="1"/>
</dbReference>
<feature type="domain" description="Tail specific protease" evidence="1">
    <location>
        <begin position="149"/>
        <end position="347"/>
    </location>
</feature>
<dbReference type="Gene3D" id="3.90.226.10">
    <property type="entry name" value="2-enoyl-CoA Hydratase, Chain A, domain 1"/>
    <property type="match status" value="1"/>
</dbReference>
<dbReference type="Proteomes" id="UP001165297">
    <property type="component" value="Unassembled WGS sequence"/>
</dbReference>
<organism evidence="2 3">
    <name type="scientific">Hymenobacter nitidus</name>
    <dbReference type="NCBI Taxonomy" id="2880929"/>
    <lineage>
        <taxon>Bacteria</taxon>
        <taxon>Pseudomonadati</taxon>
        <taxon>Bacteroidota</taxon>
        <taxon>Cytophagia</taxon>
        <taxon>Cytophagales</taxon>
        <taxon>Hymenobacteraceae</taxon>
        <taxon>Hymenobacter</taxon>
    </lineage>
</organism>
<keyword evidence="3" id="KW-1185">Reference proteome</keyword>